<reference evidence="2" key="1">
    <citation type="submission" date="2019-10" db="EMBL/GenBank/DDBJ databases">
        <title>Conservation and host-specific expression of non-tandemly repeated heterogenous ribosome RNA gene in arbuscular mycorrhizal fungi.</title>
        <authorList>
            <person name="Maeda T."/>
            <person name="Kobayashi Y."/>
            <person name="Nakagawa T."/>
            <person name="Ezawa T."/>
            <person name="Yamaguchi K."/>
            <person name="Bino T."/>
            <person name="Nishimoto Y."/>
            <person name="Shigenobu S."/>
            <person name="Kawaguchi M."/>
        </authorList>
    </citation>
    <scope>NUCLEOTIDE SEQUENCE</scope>
    <source>
        <strain evidence="2">HR1</strain>
    </source>
</reference>
<gene>
    <name evidence="2" type="ORF">RCL2_001989900</name>
</gene>
<dbReference type="AlphaFoldDB" id="A0A8H3QVM8"/>
<name>A0A8H3QVM8_9GLOM</name>
<proteinExistence type="predicted"/>
<protein>
    <submittedName>
        <fullName evidence="2">Uncharacterized protein</fullName>
    </submittedName>
</protein>
<sequence length="93" mass="10672">MIYCTLNHGLQALQPSDICLNLSEVNDKVFEEYYRDVFSRNTATKTIRSNSFNKDQLQFGCQSCTNRSTVTISKRDSHPSRRLGLVDKHLSTK</sequence>
<feature type="compositionally biased region" description="Basic and acidic residues" evidence="1">
    <location>
        <begin position="73"/>
        <end position="93"/>
    </location>
</feature>
<organism evidence="2 3">
    <name type="scientific">Rhizophagus clarus</name>
    <dbReference type="NCBI Taxonomy" id="94130"/>
    <lineage>
        <taxon>Eukaryota</taxon>
        <taxon>Fungi</taxon>
        <taxon>Fungi incertae sedis</taxon>
        <taxon>Mucoromycota</taxon>
        <taxon>Glomeromycotina</taxon>
        <taxon>Glomeromycetes</taxon>
        <taxon>Glomerales</taxon>
        <taxon>Glomeraceae</taxon>
        <taxon>Rhizophagus</taxon>
    </lineage>
</organism>
<dbReference type="Proteomes" id="UP000615446">
    <property type="component" value="Unassembled WGS sequence"/>
</dbReference>
<evidence type="ECO:0000256" key="1">
    <source>
        <dbReference type="SAM" id="MobiDB-lite"/>
    </source>
</evidence>
<dbReference type="EMBL" id="BLAL01000221">
    <property type="protein sequence ID" value="GES93142.1"/>
    <property type="molecule type" value="Genomic_DNA"/>
</dbReference>
<accession>A0A8H3QVM8</accession>
<evidence type="ECO:0000313" key="3">
    <source>
        <dbReference type="Proteomes" id="UP000615446"/>
    </source>
</evidence>
<feature type="region of interest" description="Disordered" evidence="1">
    <location>
        <begin position="72"/>
        <end position="93"/>
    </location>
</feature>
<evidence type="ECO:0000313" key="2">
    <source>
        <dbReference type="EMBL" id="GES93142.1"/>
    </source>
</evidence>
<comment type="caution">
    <text evidence="2">The sequence shown here is derived from an EMBL/GenBank/DDBJ whole genome shotgun (WGS) entry which is preliminary data.</text>
</comment>